<evidence type="ECO:0000256" key="3">
    <source>
        <dbReference type="ARBA" id="ARBA00022827"/>
    </source>
</evidence>
<dbReference type="NCBIfam" id="TIGR00275">
    <property type="entry name" value="aminoacetone oxidase family FAD-binding enzyme"/>
    <property type="match status" value="1"/>
</dbReference>
<dbReference type="Proteomes" id="UP000249746">
    <property type="component" value="Unassembled WGS sequence"/>
</dbReference>
<evidence type="ECO:0000256" key="1">
    <source>
        <dbReference type="ARBA" id="ARBA00001974"/>
    </source>
</evidence>
<accession>A0A2W6NNQ3</accession>
<comment type="caution">
    <text evidence="7">The sequence shown here is derived from an EMBL/GenBank/DDBJ whole genome shotgun (WGS) entry which is preliminary data.</text>
</comment>
<keyword evidence="4" id="KW-0472">Membrane</keyword>
<dbReference type="Pfam" id="PF03486">
    <property type="entry name" value="HI0933_like"/>
    <property type="match status" value="1"/>
</dbReference>
<keyword evidence="8" id="KW-1185">Reference proteome</keyword>
<evidence type="ECO:0000256" key="4">
    <source>
        <dbReference type="SAM" id="Phobius"/>
    </source>
</evidence>
<feature type="transmembrane region" description="Helical" evidence="4">
    <location>
        <begin position="6"/>
        <end position="30"/>
    </location>
</feature>
<feature type="domain" description="RsdA/BaiN/AoA(So)-like Rossmann fold-like" evidence="5">
    <location>
        <begin position="5"/>
        <end position="390"/>
    </location>
</feature>
<name>A0A2W6NNQ3_9HELI</name>
<dbReference type="Gene3D" id="3.50.50.60">
    <property type="entry name" value="FAD/NAD(P)-binding domain"/>
    <property type="match status" value="1"/>
</dbReference>
<dbReference type="InterPro" id="IPR023166">
    <property type="entry name" value="BaiN-like_dom_sf"/>
</dbReference>
<reference evidence="7 8" key="1">
    <citation type="submission" date="2017-03" db="EMBL/GenBank/DDBJ databases">
        <title>Genomic and clinical evidence uncovers the enterohepatic species Helicobacter valdiviensis as a potential human intestinal pathogen.</title>
        <authorList>
            <person name="Fresia P."/>
            <person name="Jara R."/>
            <person name="Sierra R."/>
            <person name="Ferres I."/>
            <person name="Greif G."/>
            <person name="Iraola G."/>
            <person name="Collado L."/>
        </authorList>
    </citation>
    <scope>NUCLEOTIDE SEQUENCE [LARGE SCALE GENOMIC DNA]</scope>
    <source>
        <strain evidence="7 8">WBE14</strain>
    </source>
</reference>
<evidence type="ECO:0000313" key="8">
    <source>
        <dbReference type="Proteomes" id="UP000249746"/>
    </source>
</evidence>
<comment type="cofactor">
    <cofactor evidence="1">
        <name>FAD</name>
        <dbReference type="ChEBI" id="CHEBI:57692"/>
    </cofactor>
</comment>
<dbReference type="InterPro" id="IPR036188">
    <property type="entry name" value="FAD/NAD-bd_sf"/>
</dbReference>
<dbReference type="InterPro" id="IPR057661">
    <property type="entry name" value="RsdA/BaiN/AoA(So)_Rossmann"/>
</dbReference>
<evidence type="ECO:0008006" key="9">
    <source>
        <dbReference type="Google" id="ProtNLM"/>
    </source>
</evidence>
<protein>
    <recommendedName>
        <fullName evidence="9">Flavoprotein</fullName>
    </recommendedName>
</protein>
<dbReference type="AlphaFoldDB" id="A0A2W6NNQ3"/>
<gene>
    <name evidence="7" type="ORF">B6S12_00390</name>
</gene>
<keyword evidence="3" id="KW-0274">FAD</keyword>
<organism evidence="7 8">
    <name type="scientific">Helicobacter valdiviensis</name>
    <dbReference type="NCBI Taxonomy" id="1458358"/>
    <lineage>
        <taxon>Bacteria</taxon>
        <taxon>Pseudomonadati</taxon>
        <taxon>Campylobacterota</taxon>
        <taxon>Epsilonproteobacteria</taxon>
        <taxon>Campylobacterales</taxon>
        <taxon>Helicobacteraceae</taxon>
        <taxon>Helicobacter</taxon>
    </lineage>
</organism>
<sequence length="404" mass="45193">MNSSIGIVGGGASGIFCAILLASSGFKVSIYEKNKILGKKLQATGNGRCNIHNTHLNSTNYHSSTLTSQEIKKIFENFSYKQFNKKCLELGLLLKAQEDGRVYPISQSAKSVMEVFNFFIQKYQIKVFLEQEIKTVEKYKDKYILNHNKSKLLDFLILSCGSEAHSKLGGSDSGFVLAKSLGINVVKTYPALVPLECQFKFLEELSGNKIEAKITLRQNNKIQKEIVGDVLFTNYGLSGFGILDISLFIKEGCEIVLDFFPTLELKELENIFIIWSKCEKNKKLEEILVGIINPKMAKIFSKMLKDSIVHTKSLKQMAYLLKNFIIKNPKLRGFEGAEVSGGGVSFLEVSMDFESKQYSNLFIVGEMLDIVGDRGGYNLAFVWASATICCNHIVKIAKISSKKQ</sequence>
<dbReference type="Pfam" id="PF22780">
    <property type="entry name" value="HI0933_like_1st"/>
    <property type="match status" value="1"/>
</dbReference>
<dbReference type="PANTHER" id="PTHR42887:SF2">
    <property type="entry name" value="OS12G0638800 PROTEIN"/>
    <property type="match status" value="1"/>
</dbReference>
<dbReference type="InterPro" id="IPR004792">
    <property type="entry name" value="BaiN-like"/>
</dbReference>
<evidence type="ECO:0000256" key="2">
    <source>
        <dbReference type="ARBA" id="ARBA00022630"/>
    </source>
</evidence>
<dbReference type="PANTHER" id="PTHR42887">
    <property type="entry name" value="OS12G0638800 PROTEIN"/>
    <property type="match status" value="1"/>
</dbReference>
<dbReference type="SUPFAM" id="SSF160996">
    <property type="entry name" value="HI0933 insert domain-like"/>
    <property type="match status" value="1"/>
</dbReference>
<evidence type="ECO:0000313" key="7">
    <source>
        <dbReference type="EMBL" id="PZT49086.1"/>
    </source>
</evidence>
<dbReference type="SUPFAM" id="SSF51905">
    <property type="entry name" value="FAD/NAD(P)-binding domain"/>
    <property type="match status" value="1"/>
</dbReference>
<dbReference type="InterPro" id="IPR055178">
    <property type="entry name" value="RsdA/BaiN/AoA(So)-like_dom"/>
</dbReference>
<evidence type="ECO:0000259" key="6">
    <source>
        <dbReference type="Pfam" id="PF22780"/>
    </source>
</evidence>
<dbReference type="EMBL" id="NBIU01000001">
    <property type="protein sequence ID" value="PZT49086.1"/>
    <property type="molecule type" value="Genomic_DNA"/>
</dbReference>
<keyword evidence="4" id="KW-0812">Transmembrane</keyword>
<evidence type="ECO:0000259" key="5">
    <source>
        <dbReference type="Pfam" id="PF03486"/>
    </source>
</evidence>
<dbReference type="Gene3D" id="2.40.30.10">
    <property type="entry name" value="Translation factors"/>
    <property type="match status" value="1"/>
</dbReference>
<dbReference type="OrthoDB" id="9773233at2"/>
<keyword evidence="4" id="KW-1133">Transmembrane helix</keyword>
<dbReference type="Gene3D" id="1.10.8.260">
    <property type="entry name" value="HI0933 insert domain-like"/>
    <property type="match status" value="1"/>
</dbReference>
<proteinExistence type="predicted"/>
<keyword evidence="2" id="KW-0285">Flavoprotein</keyword>
<feature type="domain" description="RsdA/BaiN/AoA(So)-like insert" evidence="6">
    <location>
        <begin position="189"/>
        <end position="339"/>
    </location>
</feature>